<accession>A0A4Q7AW51</accession>
<dbReference type="SUPFAM" id="SSF56925">
    <property type="entry name" value="OMPA-like"/>
    <property type="match status" value="1"/>
</dbReference>
<dbReference type="Gene3D" id="2.40.160.20">
    <property type="match status" value="1"/>
</dbReference>
<dbReference type="PANTHER" id="PTHR36920">
    <property type="match status" value="1"/>
</dbReference>
<dbReference type="InterPro" id="IPR005618">
    <property type="entry name" value="OMPW"/>
</dbReference>
<protein>
    <submittedName>
        <fullName evidence="2">OmpW family protein</fullName>
    </submittedName>
</protein>
<dbReference type="AlphaFoldDB" id="A0A4Q7AW51"/>
<evidence type="ECO:0000313" key="2">
    <source>
        <dbReference type="EMBL" id="RZG66605.1"/>
    </source>
</evidence>
<keyword evidence="1" id="KW-0732">Signal</keyword>
<feature type="chain" id="PRO_5020710467" evidence="1">
    <location>
        <begin position="19"/>
        <end position="370"/>
    </location>
</feature>
<dbReference type="GO" id="GO:0055085">
    <property type="term" value="P:transmembrane transport"/>
    <property type="evidence" value="ECO:0007669"/>
    <property type="project" value="TreeGrafter"/>
</dbReference>
<dbReference type="PANTHER" id="PTHR36920:SF1">
    <property type="entry name" value="OUTER MEMBRANE PROTEIN W"/>
    <property type="match status" value="1"/>
</dbReference>
<evidence type="ECO:0000313" key="3">
    <source>
        <dbReference type="Proteomes" id="UP000293483"/>
    </source>
</evidence>
<evidence type="ECO:0000256" key="1">
    <source>
        <dbReference type="SAM" id="SignalP"/>
    </source>
</evidence>
<name>A0A4Q7AW51_9GAMM</name>
<dbReference type="STRING" id="202951.GCA_001485025_01572"/>
<sequence length="370" mass="39190">MKLGLIAVPLILMGVTQAGVAATQGNFKRFSVSAGWLHVMPQGKANPFNINTAVKNGTQSTVGTISQEAFVNSIDPNATIDDGVHPEPVNLKAGLVTMFDQGLAGLIGDGKGNISENFTGTATVNGLEEWQAQNTGLEAEDVDTLGLTINYYMNDNVSLQLIGGIPPKVDIKGKGEIFAPLSGLALPTGIAATVFPDGLPLGQDIPITNLGNKSKAATVRAWTPALEAQYQFGKSGVNKFRPYVGVGLMYAYFNDIKLNSEIRSDLEAAGHMIQNVLDNKAGAALDGKLSSGTMRVDVDADDAIAPIVTAGFTYDLDDHWYGVASVSYAKLNNKTTINVVNESTGQQLIHGTTKIDIDPLITYLGIGYRF</sequence>
<reference evidence="2 3" key="1">
    <citation type="submission" date="2019-02" db="EMBL/GenBank/DDBJ databases">
        <title>The Batch Genome Submission of Acinetobacter spp. strains.</title>
        <authorList>
            <person name="Qin J."/>
            <person name="Hu Y."/>
            <person name="Ye H."/>
            <person name="Wei L."/>
            <person name="Feng Y."/>
            <person name="Zong Z."/>
        </authorList>
    </citation>
    <scope>NUCLEOTIDE SEQUENCE [LARGE SCALE GENOMIC DNA]</scope>
    <source>
        <strain evidence="2 3">WCHABo060081</strain>
    </source>
</reference>
<feature type="signal peptide" evidence="1">
    <location>
        <begin position="1"/>
        <end position="18"/>
    </location>
</feature>
<dbReference type="InterPro" id="IPR011250">
    <property type="entry name" value="OMP/PagP_B-barrel"/>
</dbReference>
<dbReference type="Proteomes" id="UP000293483">
    <property type="component" value="Unassembled WGS sequence"/>
</dbReference>
<gene>
    <name evidence="2" type="ORF">EXE25_10140</name>
</gene>
<dbReference type="GO" id="GO:0019867">
    <property type="term" value="C:outer membrane"/>
    <property type="evidence" value="ECO:0007669"/>
    <property type="project" value="InterPro"/>
</dbReference>
<proteinExistence type="predicted"/>
<organism evidence="2 3">
    <name type="scientific">Acinetobacter bouvetii</name>
    <dbReference type="NCBI Taxonomy" id="202951"/>
    <lineage>
        <taxon>Bacteria</taxon>
        <taxon>Pseudomonadati</taxon>
        <taxon>Pseudomonadota</taxon>
        <taxon>Gammaproteobacteria</taxon>
        <taxon>Moraxellales</taxon>
        <taxon>Moraxellaceae</taxon>
        <taxon>Acinetobacter</taxon>
    </lineage>
</organism>
<dbReference type="EMBL" id="SGSU01000010">
    <property type="protein sequence ID" value="RZG66605.1"/>
    <property type="molecule type" value="Genomic_DNA"/>
</dbReference>
<comment type="caution">
    <text evidence="2">The sequence shown here is derived from an EMBL/GenBank/DDBJ whole genome shotgun (WGS) entry which is preliminary data.</text>
</comment>
<dbReference type="Pfam" id="PF03922">
    <property type="entry name" value="OmpW"/>
    <property type="match status" value="2"/>
</dbReference>